<accession>A0ABY4AHP8</accession>
<dbReference type="EC" id="2.6.1.52" evidence="11"/>
<feature type="binding site" evidence="11">
    <location>
        <position position="216"/>
    </location>
    <ligand>
        <name>pyridoxal 5'-phosphate</name>
        <dbReference type="ChEBI" id="CHEBI:597326"/>
    </ligand>
</feature>
<comment type="similarity">
    <text evidence="2 11">Belongs to the class-V pyridoxal-phosphate-dependent aminotransferase family. SerC subfamily.</text>
</comment>
<comment type="function">
    <text evidence="11">Catalyzes the reversible conversion of 3-phosphohydroxypyruvate to phosphoserine and of 3-hydroxy-2-oxo-4-phosphonooxybutanoate to phosphohydroxythreonine.</text>
</comment>
<sequence length="381" mass="41665">MSKHRPWNFSAGPSVLPEAVLEQAAAEMLDWHGSGMSVMEMSHRGPEFTQICDEAESDLRQLLGVGDEFAVLFMQGGATAENAIVPMNLIGRSTQKHADYVLTGSWSTKSFKEAAKYGDVTVAASNDAVFDDQAQTYGPLTWVPDVSQWRVRSTAAYLHLCSNETIGGVEFIAWPDARQMNAMGAPDVPLVVDASSHFLSRPMDFSRVGMLYAGAQKNAGPAGVTVVIIRRDLIGHALPVCPSAFDYSNVAKEQSKFNTPPTYAIYIAGLVFKWLLRQGGLSVIEKANITKSDALYGFFDQSQFYRAPVHPSVRSRMNVPFTLVDSSLDQAFLDGARAAGLNQLKGHKSVGGMRASIYNAMPLEGVMALIDYLQWFEREHG</sequence>
<evidence type="ECO:0000256" key="4">
    <source>
        <dbReference type="ARBA" id="ARBA00022605"/>
    </source>
</evidence>
<evidence type="ECO:0000256" key="10">
    <source>
        <dbReference type="ARBA" id="ARBA00049007"/>
    </source>
</evidence>
<comment type="cofactor">
    <cofactor evidence="11">
        <name>pyridoxal 5'-phosphate</name>
        <dbReference type="ChEBI" id="CHEBI:597326"/>
    </cofactor>
    <text evidence="11">Binds 1 pyridoxal phosphate per subunit.</text>
</comment>
<evidence type="ECO:0000256" key="7">
    <source>
        <dbReference type="ARBA" id="ARBA00023096"/>
    </source>
</evidence>
<dbReference type="PROSITE" id="PS00595">
    <property type="entry name" value="AA_TRANSFER_CLASS_5"/>
    <property type="match status" value="1"/>
</dbReference>
<comment type="pathway">
    <text evidence="1 11 12">Amino-acid biosynthesis; L-serine biosynthesis; L-serine from 3-phospho-D-glycerate: step 2/3.</text>
</comment>
<gene>
    <name evidence="11 14" type="primary">serC</name>
    <name evidence="14" type="ORF">DHf2319_10205</name>
</gene>
<keyword evidence="7 11" id="KW-0664">Pyridoxine biosynthesis</keyword>
<evidence type="ECO:0000259" key="13">
    <source>
        <dbReference type="Pfam" id="PF00266"/>
    </source>
</evidence>
<feature type="binding site" evidence="11">
    <location>
        <position position="193"/>
    </location>
    <ligand>
        <name>pyridoxal 5'-phosphate</name>
        <dbReference type="ChEBI" id="CHEBI:597326"/>
    </ligand>
</feature>
<comment type="subunit">
    <text evidence="11">Homodimer.</text>
</comment>
<evidence type="ECO:0000256" key="9">
    <source>
        <dbReference type="ARBA" id="ARBA00047630"/>
    </source>
</evidence>
<dbReference type="InterPro" id="IPR000192">
    <property type="entry name" value="Aminotrans_V_dom"/>
</dbReference>
<proteinExistence type="inferred from homology"/>
<keyword evidence="3 11" id="KW-0032">Aminotransferase</keyword>
<dbReference type="PANTHER" id="PTHR43247">
    <property type="entry name" value="PHOSPHOSERINE AMINOTRANSFERASE"/>
    <property type="match status" value="1"/>
</dbReference>
<comment type="catalytic activity">
    <reaction evidence="10 11 12">
        <text>O-phospho-L-serine + 2-oxoglutarate = 3-phosphooxypyruvate + L-glutamate</text>
        <dbReference type="Rhea" id="RHEA:14329"/>
        <dbReference type="ChEBI" id="CHEBI:16810"/>
        <dbReference type="ChEBI" id="CHEBI:18110"/>
        <dbReference type="ChEBI" id="CHEBI:29985"/>
        <dbReference type="ChEBI" id="CHEBI:57524"/>
        <dbReference type="EC" id="2.6.1.52"/>
    </reaction>
</comment>
<dbReference type="InterPro" id="IPR015422">
    <property type="entry name" value="PyrdxlP-dep_Trfase_small"/>
</dbReference>
<dbReference type="EMBL" id="CP063982">
    <property type="protein sequence ID" value="UOD49815.1"/>
    <property type="molecule type" value="Genomic_DNA"/>
</dbReference>
<protein>
    <recommendedName>
        <fullName evidence="11">Phosphoserine aminotransferase</fullName>
        <ecNumber evidence="11">2.6.1.52</ecNumber>
    </recommendedName>
    <alternativeName>
        <fullName evidence="11">Phosphohydroxythreonine aminotransferase</fullName>
        <shortName evidence="11">PSAT</shortName>
    </alternativeName>
</protein>
<dbReference type="PANTHER" id="PTHR43247:SF1">
    <property type="entry name" value="PHOSPHOSERINE AMINOTRANSFERASE"/>
    <property type="match status" value="1"/>
</dbReference>
<dbReference type="NCBIfam" id="TIGR01364">
    <property type="entry name" value="serC_1"/>
    <property type="match status" value="1"/>
</dbReference>
<dbReference type="Proteomes" id="UP000831607">
    <property type="component" value="Chromosome"/>
</dbReference>
<evidence type="ECO:0000256" key="12">
    <source>
        <dbReference type="RuleBase" id="RU004505"/>
    </source>
</evidence>
<dbReference type="Gene3D" id="3.40.640.10">
    <property type="entry name" value="Type I PLP-dependent aspartate aminotransferase-like (Major domain)"/>
    <property type="match status" value="1"/>
</dbReference>
<keyword evidence="4 11" id="KW-0028">Amino-acid biosynthesis</keyword>
<comment type="caution">
    <text evidence="11">Lacks conserved residue(s) required for the propagation of feature annotation.</text>
</comment>
<feature type="binding site" evidence="11">
    <location>
        <position position="165"/>
    </location>
    <ligand>
        <name>pyridoxal 5'-phosphate</name>
        <dbReference type="ChEBI" id="CHEBI:597326"/>
    </ligand>
</feature>
<dbReference type="NCBIfam" id="NF003764">
    <property type="entry name" value="PRK05355.1"/>
    <property type="match status" value="1"/>
</dbReference>
<dbReference type="RefSeq" id="WP_243478061.1">
    <property type="nucleotide sequence ID" value="NZ_CP063982.1"/>
</dbReference>
<evidence type="ECO:0000256" key="1">
    <source>
        <dbReference type="ARBA" id="ARBA00005099"/>
    </source>
</evidence>
<evidence type="ECO:0000256" key="2">
    <source>
        <dbReference type="ARBA" id="ARBA00006904"/>
    </source>
</evidence>
<organism evidence="14 15">
    <name type="scientific">Orrella daihaiensis</name>
    <dbReference type="NCBI Taxonomy" id="2782176"/>
    <lineage>
        <taxon>Bacteria</taxon>
        <taxon>Pseudomonadati</taxon>
        <taxon>Pseudomonadota</taxon>
        <taxon>Betaproteobacteria</taxon>
        <taxon>Burkholderiales</taxon>
        <taxon>Alcaligenaceae</taxon>
        <taxon>Orrella</taxon>
    </lineage>
</organism>
<comment type="subcellular location">
    <subcellularLocation>
        <location evidence="11">Cytoplasm</location>
    </subcellularLocation>
</comment>
<keyword evidence="6 11" id="KW-0663">Pyridoxal phosphate</keyword>
<dbReference type="InterPro" id="IPR020578">
    <property type="entry name" value="Aminotrans_V_PyrdxlP_BS"/>
</dbReference>
<dbReference type="Gene3D" id="3.90.1150.10">
    <property type="entry name" value="Aspartate Aminotransferase, domain 1"/>
    <property type="match status" value="1"/>
</dbReference>
<dbReference type="PIRSF" id="PIRSF000525">
    <property type="entry name" value="SerC"/>
    <property type="match status" value="1"/>
</dbReference>
<dbReference type="SUPFAM" id="SSF53383">
    <property type="entry name" value="PLP-dependent transferases"/>
    <property type="match status" value="1"/>
</dbReference>
<reference evidence="14 15" key="1">
    <citation type="submission" date="2020-11" db="EMBL/GenBank/DDBJ databases">
        <title>Algicoccus daihaiensis sp.nov., isolated from Daihai Lake in Inner Mongolia.</title>
        <authorList>
            <person name="Kai J."/>
        </authorList>
    </citation>
    <scope>NUCLEOTIDE SEQUENCE [LARGE SCALE GENOMIC DNA]</scope>
    <source>
        <strain evidence="15">f23</strain>
    </source>
</reference>
<comment type="pathway">
    <text evidence="11">Cofactor biosynthesis; pyridoxine 5'-phosphate biosynthesis; pyridoxine 5'-phosphate from D-erythrose 4-phosphate: step 3/5.</text>
</comment>
<evidence type="ECO:0000256" key="6">
    <source>
        <dbReference type="ARBA" id="ARBA00022898"/>
    </source>
</evidence>
<evidence type="ECO:0000256" key="5">
    <source>
        <dbReference type="ARBA" id="ARBA00022679"/>
    </source>
</evidence>
<feature type="binding site" evidence="11">
    <location>
        <begin position="78"/>
        <end position="79"/>
    </location>
    <ligand>
        <name>pyridoxal 5'-phosphate</name>
        <dbReference type="ChEBI" id="CHEBI:597326"/>
    </ligand>
</feature>
<dbReference type="InterPro" id="IPR015421">
    <property type="entry name" value="PyrdxlP-dep_Trfase_major"/>
</dbReference>
<feature type="binding site" evidence="11">
    <location>
        <position position="44"/>
    </location>
    <ligand>
        <name>L-glutamate</name>
        <dbReference type="ChEBI" id="CHEBI:29985"/>
    </ligand>
</feature>
<evidence type="ECO:0000256" key="8">
    <source>
        <dbReference type="ARBA" id="ARBA00023299"/>
    </source>
</evidence>
<dbReference type="GO" id="GO:0004648">
    <property type="term" value="F:O-phospho-L-serine:2-oxoglutarate aminotransferase activity"/>
    <property type="evidence" value="ECO:0007669"/>
    <property type="project" value="UniProtKB-EC"/>
</dbReference>
<feature type="modified residue" description="N6-(pyridoxal phosphate)lysine" evidence="11">
    <location>
        <position position="217"/>
    </location>
</feature>
<dbReference type="InterPro" id="IPR015424">
    <property type="entry name" value="PyrdxlP-dep_Trfase"/>
</dbReference>
<keyword evidence="5 11" id="KW-0808">Transferase</keyword>
<dbReference type="Pfam" id="PF00266">
    <property type="entry name" value="Aminotran_5"/>
    <property type="match status" value="1"/>
</dbReference>
<feature type="binding site" evidence="11">
    <location>
        <begin position="258"/>
        <end position="259"/>
    </location>
    <ligand>
        <name>pyridoxal 5'-phosphate</name>
        <dbReference type="ChEBI" id="CHEBI:597326"/>
    </ligand>
</feature>
<feature type="domain" description="Aminotransferase class V" evidence="13">
    <location>
        <begin position="7"/>
        <end position="369"/>
    </location>
</feature>
<name>A0ABY4AHP8_9BURK</name>
<evidence type="ECO:0000313" key="15">
    <source>
        <dbReference type="Proteomes" id="UP000831607"/>
    </source>
</evidence>
<keyword evidence="11" id="KW-0963">Cytoplasm</keyword>
<evidence type="ECO:0000256" key="3">
    <source>
        <dbReference type="ARBA" id="ARBA00022576"/>
    </source>
</evidence>
<feature type="binding site" evidence="11">
    <location>
        <position position="106"/>
    </location>
    <ligand>
        <name>pyridoxal 5'-phosphate</name>
        <dbReference type="ChEBI" id="CHEBI:597326"/>
    </ligand>
</feature>
<evidence type="ECO:0000256" key="11">
    <source>
        <dbReference type="HAMAP-Rule" id="MF_00160"/>
    </source>
</evidence>
<keyword evidence="8 11" id="KW-0718">Serine biosynthesis</keyword>
<dbReference type="InterPro" id="IPR022278">
    <property type="entry name" value="Pser_aminoTfrase"/>
</dbReference>
<evidence type="ECO:0000313" key="14">
    <source>
        <dbReference type="EMBL" id="UOD49815.1"/>
    </source>
</evidence>
<keyword evidence="15" id="KW-1185">Reference proteome</keyword>
<comment type="catalytic activity">
    <reaction evidence="9 11">
        <text>4-(phosphooxy)-L-threonine + 2-oxoglutarate = (R)-3-hydroxy-2-oxo-4-phosphooxybutanoate + L-glutamate</text>
        <dbReference type="Rhea" id="RHEA:16573"/>
        <dbReference type="ChEBI" id="CHEBI:16810"/>
        <dbReference type="ChEBI" id="CHEBI:29985"/>
        <dbReference type="ChEBI" id="CHEBI:58452"/>
        <dbReference type="ChEBI" id="CHEBI:58538"/>
        <dbReference type="EC" id="2.6.1.52"/>
    </reaction>
</comment>
<dbReference type="HAMAP" id="MF_00160">
    <property type="entry name" value="SerC_aminotrans_5"/>
    <property type="match status" value="1"/>
</dbReference>